<dbReference type="Proteomes" id="UP000431080">
    <property type="component" value="Unassembled WGS sequence"/>
</dbReference>
<dbReference type="InterPro" id="IPR010359">
    <property type="entry name" value="IrrE_HExxH"/>
</dbReference>
<organism evidence="4 5">
    <name type="scientific">Agromyces agglutinans</name>
    <dbReference type="NCBI Taxonomy" id="2662258"/>
    <lineage>
        <taxon>Bacteria</taxon>
        <taxon>Bacillati</taxon>
        <taxon>Actinomycetota</taxon>
        <taxon>Actinomycetes</taxon>
        <taxon>Micrococcales</taxon>
        <taxon>Microbacteriaceae</taxon>
        <taxon>Agromyces</taxon>
    </lineage>
</organism>
<gene>
    <name evidence="4" type="ORF">GE115_02720</name>
</gene>
<keyword evidence="5" id="KW-1185">Reference proteome</keyword>
<feature type="region of interest" description="Disordered" evidence="1">
    <location>
        <begin position="319"/>
        <end position="355"/>
    </location>
</feature>
<evidence type="ECO:0000259" key="3">
    <source>
        <dbReference type="Pfam" id="PF08401"/>
    </source>
</evidence>
<dbReference type="EMBL" id="WJIF01000001">
    <property type="protein sequence ID" value="MRG58790.1"/>
    <property type="molecule type" value="Genomic_DNA"/>
</dbReference>
<comment type="caution">
    <text evidence="4">The sequence shown here is derived from an EMBL/GenBank/DDBJ whole genome shotgun (WGS) entry which is preliminary data.</text>
</comment>
<dbReference type="Pfam" id="PF08401">
    <property type="entry name" value="ArdcN"/>
    <property type="match status" value="1"/>
</dbReference>
<accession>A0A6I2F7N3</accession>
<evidence type="ECO:0000313" key="4">
    <source>
        <dbReference type="EMBL" id="MRG58790.1"/>
    </source>
</evidence>
<reference evidence="4 5" key="1">
    <citation type="submission" date="2019-10" db="EMBL/GenBank/DDBJ databases">
        <authorList>
            <person name="Nie G."/>
            <person name="Ming H."/>
            <person name="Yi B."/>
        </authorList>
    </citation>
    <scope>NUCLEOTIDE SEQUENCE [LARGE SCALE GENOMIC DNA]</scope>
    <source>
        <strain evidence="4 5">CFH 90414</strain>
    </source>
</reference>
<dbReference type="Pfam" id="PF06114">
    <property type="entry name" value="Peptidase_M78"/>
    <property type="match status" value="1"/>
</dbReference>
<evidence type="ECO:0000313" key="5">
    <source>
        <dbReference type="Proteomes" id="UP000431080"/>
    </source>
</evidence>
<proteinExistence type="predicted"/>
<feature type="domain" description="IrrE N-terminal-like" evidence="2">
    <location>
        <begin position="203"/>
        <end position="269"/>
    </location>
</feature>
<name>A0A6I2F7N3_9MICO</name>
<feature type="domain" description="N-terminal" evidence="3">
    <location>
        <begin position="17"/>
        <end position="103"/>
    </location>
</feature>
<evidence type="ECO:0000256" key="1">
    <source>
        <dbReference type="SAM" id="MobiDB-lite"/>
    </source>
</evidence>
<protein>
    <submittedName>
        <fullName evidence="4">Serine/arginine repetitive matrix protein 2</fullName>
    </submittedName>
</protein>
<dbReference type="AlphaFoldDB" id="A0A6I2F7N3"/>
<dbReference type="InterPro" id="IPR013610">
    <property type="entry name" value="ArdC_N"/>
</dbReference>
<sequence length="355" mass="38107">MPTNPGSRADREAKLSELHDQLTAAVEALVTSEQWVRALEFAARFRTRSFNNVLLIHAQHATAFEAGLVPHPTPTYVAGFRQWQELGRRVAAGQHGYSILAPLTARVATSEPTRPDSWRPLGRGERPRAGEVVRSKLIGVRRAYVWDISQTDGRPLPEPPTPQLLRGDAPQGLWDGLAALIDNAGFALTTSDDPTLGKANGRTDFLGRTVMIRGDLDAAAQVKTLAHELAHVRMHDTMTEAAALHRGIGEVEAESVALMIGAAHSMDTTGYTIPYVSGWASTVSGKTPIEVVQAVGERVRRAAADILANLPAGQLGTADLPGLSRATSPMPPSIPTATTAPPNRSVEHARPRRLA</sequence>
<evidence type="ECO:0000259" key="2">
    <source>
        <dbReference type="Pfam" id="PF06114"/>
    </source>
</evidence>
<dbReference type="GO" id="GO:0003697">
    <property type="term" value="F:single-stranded DNA binding"/>
    <property type="evidence" value="ECO:0007669"/>
    <property type="project" value="InterPro"/>
</dbReference>